<reference evidence="2" key="1">
    <citation type="submission" date="2021-12" db="EMBL/GenBank/DDBJ databases">
        <title>Comparative genomics, transcriptomics and evolutionary studies reveal genomic signatures of adaptation to plant cell wall in hemibiotrophic fungi.</title>
        <authorList>
            <consortium name="DOE Joint Genome Institute"/>
            <person name="Baroncelli R."/>
            <person name="Diaz J.F."/>
            <person name="Benocci T."/>
            <person name="Peng M."/>
            <person name="Battaglia E."/>
            <person name="Haridas S."/>
            <person name="Andreopoulos W."/>
            <person name="Labutti K."/>
            <person name="Pangilinan J."/>
            <person name="Floch G.L."/>
            <person name="Makela M.R."/>
            <person name="Henrissat B."/>
            <person name="Grigoriev I.V."/>
            <person name="Crouch J.A."/>
            <person name="De Vries R.P."/>
            <person name="Sukno S.A."/>
            <person name="Thon M.R."/>
        </authorList>
    </citation>
    <scope>NUCLEOTIDE SEQUENCE</scope>
    <source>
        <strain evidence="2">CBS 112980</strain>
    </source>
</reference>
<evidence type="ECO:0000313" key="2">
    <source>
        <dbReference type="EMBL" id="KAK1729506.1"/>
    </source>
</evidence>
<gene>
    <name evidence="2" type="ORF">BDZ83DRAFT_34095</name>
</gene>
<dbReference type="RefSeq" id="XP_060369561.1">
    <property type="nucleotide sequence ID" value="XM_060502457.1"/>
</dbReference>
<dbReference type="EMBL" id="JAHMHS010000011">
    <property type="protein sequence ID" value="KAK1729506.1"/>
    <property type="molecule type" value="Genomic_DNA"/>
</dbReference>
<dbReference type="AlphaFoldDB" id="A0AAD9D115"/>
<evidence type="ECO:0000313" key="3">
    <source>
        <dbReference type="Proteomes" id="UP001244207"/>
    </source>
</evidence>
<evidence type="ECO:0000256" key="1">
    <source>
        <dbReference type="SAM" id="MobiDB-lite"/>
    </source>
</evidence>
<accession>A0AAD9D115</accession>
<feature type="region of interest" description="Disordered" evidence="1">
    <location>
        <begin position="62"/>
        <end position="88"/>
    </location>
</feature>
<proteinExistence type="predicted"/>
<sequence length="152" mass="16333">MPGVACFIFGEILSMLIVLWRLLGQASQRVLVLVLVLCECDSDSDSVRECVCVETASHHRATARGTGRKRGEEPETGDRGALSPGPKVTLPRTWNRILQQDRTSLSPMGFGGHGLIGLCAFANQQASAVQFLNGDRAELRGGTRGVSGGLRR</sequence>
<feature type="compositionally biased region" description="Basic and acidic residues" evidence="1">
    <location>
        <begin position="69"/>
        <end position="78"/>
    </location>
</feature>
<keyword evidence="3" id="KW-1185">Reference proteome</keyword>
<name>A0AAD9D115_GLOAC</name>
<organism evidence="2 3">
    <name type="scientific">Glomerella acutata</name>
    <name type="common">Colletotrichum acutatum</name>
    <dbReference type="NCBI Taxonomy" id="27357"/>
    <lineage>
        <taxon>Eukaryota</taxon>
        <taxon>Fungi</taxon>
        <taxon>Dikarya</taxon>
        <taxon>Ascomycota</taxon>
        <taxon>Pezizomycotina</taxon>
        <taxon>Sordariomycetes</taxon>
        <taxon>Hypocreomycetidae</taxon>
        <taxon>Glomerellales</taxon>
        <taxon>Glomerellaceae</taxon>
        <taxon>Colletotrichum</taxon>
        <taxon>Colletotrichum acutatum species complex</taxon>
    </lineage>
</organism>
<dbReference type="Proteomes" id="UP001244207">
    <property type="component" value="Unassembled WGS sequence"/>
</dbReference>
<dbReference type="GeneID" id="85386356"/>
<comment type="caution">
    <text evidence="2">The sequence shown here is derived from an EMBL/GenBank/DDBJ whole genome shotgun (WGS) entry which is preliminary data.</text>
</comment>
<protein>
    <submittedName>
        <fullName evidence="2">Uncharacterized protein</fullName>
    </submittedName>
</protein>